<dbReference type="Gene3D" id="3.30.450.20">
    <property type="entry name" value="PAS domain"/>
    <property type="match status" value="3"/>
</dbReference>
<feature type="transmembrane region" description="Helical" evidence="2">
    <location>
        <begin position="240"/>
        <end position="258"/>
    </location>
</feature>
<reference evidence="5 6" key="1">
    <citation type="submission" date="2007-01" db="EMBL/GenBank/DDBJ databases">
        <authorList>
            <person name="Haygood M."/>
            <person name="Podell S."/>
            <person name="Anderson C."/>
            <person name="Hopkinson B."/>
            <person name="Roe K."/>
            <person name="Barbeau K."/>
            <person name="Gaasterland T."/>
            <person name="Ferriera S."/>
            <person name="Johnson J."/>
            <person name="Kravitz S."/>
            <person name="Beeson K."/>
            <person name="Sutton G."/>
            <person name="Rogers Y.-H."/>
            <person name="Friedman R."/>
            <person name="Frazier M."/>
            <person name="Venter J.C."/>
        </authorList>
    </citation>
    <scope>NUCLEOTIDE SEQUENCE [LARGE SCALE GENOMIC DNA]</scope>
    <source>
        <strain evidence="5 6">ATCC 23134</strain>
    </source>
</reference>
<organism evidence="5 6">
    <name type="scientific">Microscilla marina ATCC 23134</name>
    <dbReference type="NCBI Taxonomy" id="313606"/>
    <lineage>
        <taxon>Bacteria</taxon>
        <taxon>Pseudomonadati</taxon>
        <taxon>Bacteroidota</taxon>
        <taxon>Cytophagia</taxon>
        <taxon>Cytophagales</taxon>
        <taxon>Microscillaceae</taxon>
        <taxon>Microscilla</taxon>
    </lineage>
</organism>
<feature type="domain" description="PAC" evidence="4">
    <location>
        <begin position="672"/>
        <end position="724"/>
    </location>
</feature>
<dbReference type="PROSITE" id="PS50112">
    <property type="entry name" value="PAS"/>
    <property type="match status" value="2"/>
</dbReference>
<feature type="domain" description="PAS" evidence="3">
    <location>
        <begin position="721"/>
        <end position="793"/>
    </location>
</feature>
<dbReference type="PROSITE" id="PS50113">
    <property type="entry name" value="PAC"/>
    <property type="match status" value="3"/>
</dbReference>
<dbReference type="PANTHER" id="PTHR44757:SF2">
    <property type="entry name" value="BIOFILM ARCHITECTURE MAINTENANCE PROTEIN MBAA"/>
    <property type="match status" value="1"/>
</dbReference>
<dbReference type="NCBIfam" id="TIGR00229">
    <property type="entry name" value="sensory_box"/>
    <property type="match status" value="3"/>
</dbReference>
<evidence type="ECO:0000313" key="5">
    <source>
        <dbReference type="EMBL" id="EAY25326.1"/>
    </source>
</evidence>
<dbReference type="eggNOG" id="COG2205">
    <property type="taxonomic scope" value="Bacteria"/>
</dbReference>
<dbReference type="InterPro" id="IPR000700">
    <property type="entry name" value="PAS-assoc_C"/>
</dbReference>
<dbReference type="SMART" id="SM00086">
    <property type="entry name" value="PAC"/>
    <property type="match status" value="3"/>
</dbReference>
<keyword evidence="2" id="KW-0472">Membrane</keyword>
<dbReference type="InterPro" id="IPR052155">
    <property type="entry name" value="Biofilm_reg_signaling"/>
</dbReference>
<evidence type="ECO:0000259" key="4">
    <source>
        <dbReference type="PROSITE" id="PS50113"/>
    </source>
</evidence>
<dbReference type="InterPro" id="IPR011623">
    <property type="entry name" value="7TMR_DISM_rcpt_extracell_dom1"/>
</dbReference>
<protein>
    <submittedName>
        <fullName evidence="5">PAS domain S-box protein</fullName>
    </submittedName>
</protein>
<feature type="transmembrane region" description="Helical" evidence="2">
    <location>
        <begin position="333"/>
        <end position="350"/>
    </location>
</feature>
<feature type="domain" description="PAC" evidence="4">
    <location>
        <begin position="795"/>
        <end position="847"/>
    </location>
</feature>
<dbReference type="Proteomes" id="UP000004095">
    <property type="component" value="Unassembled WGS sequence"/>
</dbReference>
<dbReference type="SUPFAM" id="SSF49785">
    <property type="entry name" value="Galactose-binding domain-like"/>
    <property type="match status" value="1"/>
</dbReference>
<dbReference type="Pfam" id="PF01590">
    <property type="entry name" value="GAF"/>
    <property type="match status" value="1"/>
</dbReference>
<dbReference type="PROSITE" id="PS51257">
    <property type="entry name" value="PROKAR_LIPOPROTEIN"/>
    <property type="match status" value="1"/>
</dbReference>
<dbReference type="SUPFAM" id="SSF55785">
    <property type="entry name" value="PYP-like sensor domain (PAS domain)"/>
    <property type="match status" value="3"/>
</dbReference>
<dbReference type="Pfam" id="PF07228">
    <property type="entry name" value="SpoIIE"/>
    <property type="match status" value="1"/>
</dbReference>
<keyword evidence="1" id="KW-0175">Coiled coil</keyword>
<dbReference type="EMBL" id="AAWS01000050">
    <property type="protein sequence ID" value="EAY25326.1"/>
    <property type="molecule type" value="Genomic_DNA"/>
</dbReference>
<feature type="domain" description="PAC" evidence="4">
    <location>
        <begin position="550"/>
        <end position="602"/>
    </location>
</feature>
<dbReference type="InterPro" id="IPR000014">
    <property type="entry name" value="PAS"/>
</dbReference>
<feature type="coiled-coil region" evidence="1">
    <location>
        <begin position="1021"/>
        <end position="1055"/>
    </location>
</feature>
<sequence length="1313" mass="150651">MLNKNIMKEIRFLGIFLLILTLYSCQSKRPAKIPAVINGVIDLQNWDFEKYGSVKLDGTWEFYWKHHLVSQDFTFPKNIPAPHFITVPDNWYNTTVKKKRVPLQGFATYRVKIRLPKKRPGTLGLKFPVFRTSGRVFIDSKLILETGTAAKSKEHSRPEYKPCVVEVAPDWSELQLIIQVSNFHYRKSGIINSIALGQSEQLAQARLRKIMFDMLLAGMIFFVGIYHISIYWLRRKSKEALYFGVFCLLVCFRILSVGERPLLEFVNVPWFLLVKMEFFGFYSAVGIFTLFCYSVFPQVIHRIVVRINMTVATIASLLVIFTPPLWFSFLTEVFQIMAIVSGVYIIYALIKSEIFKQRYTRIFLLGWVVFFTAVVHDILFANGYIKDGGYVFDLGFLFFILCQTYVLTLRFSLAFTRAELLTDQLDITNKNLEKVVAEKTESLVLANQHLSDRQKTMREHLDKIRTINDRLTESSLELRGQLSAINRTLGFVEISPKGKILEVNSIFCYVTGYERESLIGRDHQTLISTEEYDQAKYEKFWSDLVKGIPASGESKFIAQNKTELWFSTSYTPIIDQQGLISKIILLTNDITAQKLQNLEFETQYKAVNQLNATVELDLNGRVIKANDLFLNLIGYSADEIQGLKHHHLLVSEMYTEGEIQSFWQELLTQESKQGEFLLRTKNGENIWLAGAYNVVKNLNGEPQKILTFARDVSRTKRIAQEYKQLSLVASKTNNAVMIANERGVLQWVNQGFIQMSGYSFDEAVGKTPGELMHGEDTDEATVAYLMERIGEGKEASTDIVAYKKNGEKYWVNLSAAPVYDDYGQLVNFVSIEVDITERKALEEEILRAKERTETMYAITSDISGNLEAQLSQVLEFATRLLGLEVGIISKITENEYQVYSVYPSDDTIAVGQLFPLDKVYCEITLREDKIIAFHSVLDTPYSSHPCYAQFQTLAYIGVPVRLDGEIFGTLSFSSTQSLSKAFSQGDKDFILLLAEWIGGALSRLRYEQTLKLMNEESALMNTILNEKNELLDKKNKQVEKQNEAIQEQYHVIKDSIEYAERIQRAILPPLDKIQQALPNSFIYYRPRDLVSGDFYWFAEKREHHQNKNIIAVVDCTGHGVPGAFMSMIGTNLLNQVVHDKEVHQPNLILQEVHRLIRQVLHQNELDNNDGMDIGILTIDKKNKTIDFAGAKHSLLMVKNKTMTVVKGDRLPLGGEQLELERTFKNHQIPYPKVPGALTLYLTTDGYQDQFGGQKGRKFMTLRFRELLENIHQKPMAEQYEILHETLDFWMNPIDSEKKYYNQIDDILVMGISL</sequence>
<dbReference type="eggNOG" id="COG2203">
    <property type="taxonomic scope" value="Bacteria"/>
</dbReference>
<dbReference type="InterPro" id="IPR036457">
    <property type="entry name" value="PPM-type-like_dom_sf"/>
</dbReference>
<dbReference type="Gene3D" id="2.60.120.260">
    <property type="entry name" value="Galactose-binding domain-like"/>
    <property type="match status" value="1"/>
</dbReference>
<dbReference type="eggNOG" id="COG2208">
    <property type="taxonomic scope" value="Bacteria"/>
</dbReference>
<dbReference type="Gene3D" id="3.30.450.40">
    <property type="match status" value="1"/>
</dbReference>
<dbReference type="Gene3D" id="3.60.40.10">
    <property type="entry name" value="PPM-type phosphatase domain"/>
    <property type="match status" value="1"/>
</dbReference>
<keyword evidence="2" id="KW-1133">Transmembrane helix</keyword>
<dbReference type="InterPro" id="IPR029016">
    <property type="entry name" value="GAF-like_dom_sf"/>
</dbReference>
<feature type="transmembrane region" description="Helical" evidence="2">
    <location>
        <begin position="362"/>
        <end position="384"/>
    </location>
</feature>
<keyword evidence="2" id="KW-0812">Transmembrane</keyword>
<feature type="domain" description="PAS" evidence="3">
    <location>
        <begin position="616"/>
        <end position="642"/>
    </location>
</feature>
<dbReference type="Pfam" id="PF07695">
    <property type="entry name" value="7TMR-DISM_7TM"/>
    <property type="match status" value="1"/>
</dbReference>
<dbReference type="InterPro" id="IPR008979">
    <property type="entry name" value="Galactose-bd-like_sf"/>
</dbReference>
<dbReference type="CDD" id="cd00130">
    <property type="entry name" value="PAS"/>
    <property type="match status" value="3"/>
</dbReference>
<dbReference type="InterPro" id="IPR001610">
    <property type="entry name" value="PAC"/>
</dbReference>
<evidence type="ECO:0000256" key="1">
    <source>
        <dbReference type="SAM" id="Coils"/>
    </source>
</evidence>
<accession>A1ZW88</accession>
<dbReference type="eggNOG" id="COG2202">
    <property type="taxonomic scope" value="Bacteria"/>
</dbReference>
<proteinExistence type="predicted"/>
<evidence type="ECO:0000259" key="3">
    <source>
        <dbReference type="PROSITE" id="PS50112"/>
    </source>
</evidence>
<dbReference type="InterPro" id="IPR035965">
    <property type="entry name" value="PAS-like_dom_sf"/>
</dbReference>
<evidence type="ECO:0000256" key="2">
    <source>
        <dbReference type="SAM" id="Phobius"/>
    </source>
</evidence>
<feature type="transmembrane region" description="Helical" evidence="2">
    <location>
        <begin position="210"/>
        <end position="233"/>
    </location>
</feature>
<dbReference type="InterPro" id="IPR001932">
    <property type="entry name" value="PPM-type_phosphatase-like_dom"/>
</dbReference>
<dbReference type="SMART" id="SM00065">
    <property type="entry name" value="GAF"/>
    <property type="match status" value="1"/>
</dbReference>
<dbReference type="SUPFAM" id="SSF55781">
    <property type="entry name" value="GAF domain-like"/>
    <property type="match status" value="1"/>
</dbReference>
<dbReference type="PANTHER" id="PTHR44757">
    <property type="entry name" value="DIGUANYLATE CYCLASE DGCP"/>
    <property type="match status" value="1"/>
</dbReference>
<feature type="transmembrane region" description="Helical" evidence="2">
    <location>
        <begin position="303"/>
        <end position="327"/>
    </location>
</feature>
<gene>
    <name evidence="5" type="ORF">M23134_04507</name>
</gene>
<evidence type="ECO:0000313" key="6">
    <source>
        <dbReference type="Proteomes" id="UP000004095"/>
    </source>
</evidence>
<dbReference type="SMART" id="SM00091">
    <property type="entry name" value="PAS"/>
    <property type="match status" value="3"/>
</dbReference>
<feature type="transmembrane region" description="Helical" evidence="2">
    <location>
        <begin position="278"/>
        <end position="296"/>
    </location>
</feature>
<name>A1ZW88_MICM2</name>
<comment type="caution">
    <text evidence="5">The sequence shown here is derived from an EMBL/GenBank/DDBJ whole genome shotgun (WGS) entry which is preliminary data.</text>
</comment>
<dbReference type="Pfam" id="PF13426">
    <property type="entry name" value="PAS_9"/>
    <property type="match status" value="3"/>
</dbReference>
<dbReference type="InterPro" id="IPR003018">
    <property type="entry name" value="GAF"/>
</dbReference>
<keyword evidence="6" id="KW-1185">Reference proteome</keyword>